<evidence type="ECO:0000259" key="9">
    <source>
        <dbReference type="Pfam" id="PF17768"/>
    </source>
</evidence>
<dbReference type="Pfam" id="PF17768">
    <property type="entry name" value="RecJ_OB"/>
    <property type="match status" value="1"/>
</dbReference>
<dbReference type="Pfam" id="PF10141">
    <property type="entry name" value="ssDNA-exonuc_C"/>
    <property type="match status" value="1"/>
</dbReference>
<accession>A0ABY6Z853</accession>
<dbReference type="Gene3D" id="3.10.310.30">
    <property type="match status" value="1"/>
</dbReference>
<dbReference type="Gene3D" id="3.90.1640.30">
    <property type="match status" value="1"/>
</dbReference>
<dbReference type="InterPro" id="IPR004610">
    <property type="entry name" value="RecJ"/>
</dbReference>
<protein>
    <recommendedName>
        <fullName evidence="2">Single-stranded-DNA-specific exonuclease RecJ</fullName>
    </recommendedName>
</protein>
<evidence type="ECO:0000259" key="6">
    <source>
        <dbReference type="Pfam" id="PF01368"/>
    </source>
</evidence>
<dbReference type="InterPro" id="IPR003156">
    <property type="entry name" value="DHHA1_dom"/>
</dbReference>
<dbReference type="PANTHER" id="PTHR30255:SF2">
    <property type="entry name" value="SINGLE-STRANDED-DNA-SPECIFIC EXONUCLEASE RECJ"/>
    <property type="match status" value="1"/>
</dbReference>
<evidence type="ECO:0000313" key="10">
    <source>
        <dbReference type="EMBL" id="WAH38436.1"/>
    </source>
</evidence>
<evidence type="ECO:0000256" key="1">
    <source>
        <dbReference type="ARBA" id="ARBA00005915"/>
    </source>
</evidence>
<keyword evidence="5 10" id="KW-0269">Exonuclease</keyword>
<dbReference type="Pfam" id="PF02272">
    <property type="entry name" value="DHHA1"/>
    <property type="match status" value="1"/>
</dbReference>
<name>A0ABY6Z853_9BACL</name>
<dbReference type="GO" id="GO:0004527">
    <property type="term" value="F:exonuclease activity"/>
    <property type="evidence" value="ECO:0007669"/>
    <property type="project" value="UniProtKB-KW"/>
</dbReference>
<organism evidence="10 11">
    <name type="scientific">Alicyclobacillus dauci</name>
    <dbReference type="NCBI Taxonomy" id="1475485"/>
    <lineage>
        <taxon>Bacteria</taxon>
        <taxon>Bacillati</taxon>
        <taxon>Bacillota</taxon>
        <taxon>Bacilli</taxon>
        <taxon>Bacillales</taxon>
        <taxon>Alicyclobacillaceae</taxon>
        <taxon>Alicyclobacillus</taxon>
    </lineage>
</organism>
<dbReference type="NCBIfam" id="TIGR00644">
    <property type="entry name" value="recJ"/>
    <property type="match status" value="1"/>
</dbReference>
<evidence type="ECO:0000256" key="5">
    <source>
        <dbReference type="ARBA" id="ARBA00022839"/>
    </source>
</evidence>
<keyword evidence="11" id="KW-1185">Reference proteome</keyword>
<evidence type="ECO:0000256" key="4">
    <source>
        <dbReference type="ARBA" id="ARBA00022801"/>
    </source>
</evidence>
<feature type="domain" description="DDH" evidence="6">
    <location>
        <begin position="82"/>
        <end position="216"/>
    </location>
</feature>
<evidence type="ECO:0000259" key="8">
    <source>
        <dbReference type="Pfam" id="PF10141"/>
    </source>
</evidence>
<dbReference type="InterPro" id="IPR051673">
    <property type="entry name" value="SSDNA_exonuclease_RecJ"/>
</dbReference>
<evidence type="ECO:0000256" key="2">
    <source>
        <dbReference type="ARBA" id="ARBA00019841"/>
    </source>
</evidence>
<dbReference type="InterPro" id="IPR018779">
    <property type="entry name" value="RecJ_C"/>
</dbReference>
<dbReference type="Proteomes" id="UP001164803">
    <property type="component" value="Chromosome"/>
</dbReference>
<dbReference type="SUPFAM" id="SSF64182">
    <property type="entry name" value="DHH phosphoesterases"/>
    <property type="match status" value="1"/>
</dbReference>
<dbReference type="InterPro" id="IPR041122">
    <property type="entry name" value="RecJ_OB"/>
</dbReference>
<feature type="domain" description="DHHA1" evidence="7">
    <location>
        <begin position="360"/>
        <end position="447"/>
    </location>
</feature>
<dbReference type="RefSeq" id="WP_268046010.1">
    <property type="nucleotide sequence ID" value="NZ_CP104064.1"/>
</dbReference>
<evidence type="ECO:0000259" key="7">
    <source>
        <dbReference type="Pfam" id="PF02272"/>
    </source>
</evidence>
<sequence>MTTKVPLWLTANVPVYAADELAKALALPRRVASWLVARNISTVQEARRFLYAHEQFSDPFDYQDMRVAVERILESVDNDELIVIVGDYDVDGVTASTILAAELETRRARWHCLIPERVTDGYGLSASLVDRAHEMGASLIVTVDNGIRADEALERCSRLGVDVIVTDHHEPGSSPLPGCVAVVHWSRHERPNDAIVLSGAGVAWKVCQALQALREISQAPSDHREWLMGLAAVGAISDIMPMRGENRRLIREGLAALRGCRRPGWLALCERARVVPDELSATSISWRIAPRMNAAGRMASATAAFELLMADKRPKAGEYADEIERLNAERKRSTDEAVLQAKAQVQEIYGHEEPGAIVVAGEWPLGVVGIVAAKLSDLYQCPAIVLSDMGTDILRGSGRSPAGISIHDALMSCESSLDHFGGHDAAVGCGVRKDKVGEFRLAFREAVRAIGAVQKQEAAVVADDFLPLEEATLDMLDWTLKFSPYGPENEPLRFFIGPAVVTKLTPLGDGSHVRLRLQEGAVEADAVWFQAPERMRDKSLAGQRMALVVELEENVWQGRRKAQLRVVDGWVLRKPVVREVFARVYRHLLQGRVVPETAFDQLAKEHHIDDLDVILETFVELGFAACENGAYHVLEAVRPRDLREAVSYQAHLRTQLVELT</sequence>
<dbReference type="EMBL" id="CP104064">
    <property type="protein sequence ID" value="WAH38436.1"/>
    <property type="molecule type" value="Genomic_DNA"/>
</dbReference>
<proteinExistence type="inferred from homology"/>
<evidence type="ECO:0000313" key="11">
    <source>
        <dbReference type="Proteomes" id="UP001164803"/>
    </source>
</evidence>
<keyword evidence="3" id="KW-0540">Nuclease</keyword>
<keyword evidence="4" id="KW-0378">Hydrolase</keyword>
<gene>
    <name evidence="10" type="primary">recJ</name>
    <name evidence="10" type="ORF">NZD86_08140</name>
</gene>
<dbReference type="PANTHER" id="PTHR30255">
    <property type="entry name" value="SINGLE-STRANDED-DNA-SPECIFIC EXONUCLEASE RECJ"/>
    <property type="match status" value="1"/>
</dbReference>
<comment type="similarity">
    <text evidence="1">Belongs to the RecJ family.</text>
</comment>
<feature type="domain" description="Single-stranded-DNA-specific exonuclease RecJ C-terminal" evidence="8">
    <location>
        <begin position="578"/>
        <end position="653"/>
    </location>
</feature>
<reference evidence="10" key="1">
    <citation type="submission" date="2022-08" db="EMBL/GenBank/DDBJ databases">
        <title>Alicyclobacillus dauci DSM2870, complete genome.</title>
        <authorList>
            <person name="Wang Q."/>
            <person name="Cai R."/>
            <person name="Wang Z."/>
        </authorList>
    </citation>
    <scope>NUCLEOTIDE SEQUENCE</scope>
    <source>
        <strain evidence="10">DSM 28700</strain>
    </source>
</reference>
<dbReference type="InterPro" id="IPR038763">
    <property type="entry name" value="DHH_sf"/>
</dbReference>
<dbReference type="InterPro" id="IPR001667">
    <property type="entry name" value="DDH_dom"/>
</dbReference>
<dbReference type="Pfam" id="PF01368">
    <property type="entry name" value="DHH"/>
    <property type="match status" value="1"/>
</dbReference>
<feature type="domain" description="RecJ OB" evidence="9">
    <location>
        <begin position="463"/>
        <end position="568"/>
    </location>
</feature>
<evidence type="ECO:0000256" key="3">
    <source>
        <dbReference type="ARBA" id="ARBA00022722"/>
    </source>
</evidence>